<dbReference type="Pfam" id="PF00430">
    <property type="entry name" value="ATP-synt_B"/>
    <property type="match status" value="1"/>
</dbReference>
<keyword evidence="7 11" id="KW-0406">Ion transport</keyword>
<dbReference type="InterPro" id="IPR002146">
    <property type="entry name" value="ATP_synth_b/b'su_bac/chlpt"/>
</dbReference>
<dbReference type="PANTHER" id="PTHR34264">
    <property type="entry name" value="ATP SYNTHASE SUBUNIT B, CHLOROPLASTIC"/>
    <property type="match status" value="1"/>
</dbReference>
<proteinExistence type="inferred from homology"/>
<feature type="coiled-coil region" evidence="13">
    <location>
        <begin position="54"/>
        <end position="95"/>
    </location>
</feature>
<geneLocation type="chloroplast" evidence="14"/>
<dbReference type="CDD" id="cd06503">
    <property type="entry name" value="ATP-synt_Fo_b"/>
    <property type="match status" value="1"/>
</dbReference>
<dbReference type="GO" id="GO:0045259">
    <property type="term" value="C:proton-transporting ATP synthase complex"/>
    <property type="evidence" value="ECO:0007669"/>
    <property type="project" value="UniProtKB-KW"/>
</dbReference>
<dbReference type="AlphaFoldDB" id="A0A0G3SFG7"/>
<evidence type="ECO:0000256" key="12">
    <source>
        <dbReference type="RuleBase" id="RU003848"/>
    </source>
</evidence>
<keyword evidence="4 11" id="KW-0812">Transmembrane</keyword>
<evidence type="ECO:0000256" key="6">
    <source>
        <dbReference type="ARBA" id="ARBA00022989"/>
    </source>
</evidence>
<evidence type="ECO:0000256" key="13">
    <source>
        <dbReference type="SAM" id="Coils"/>
    </source>
</evidence>
<dbReference type="GO" id="GO:0046933">
    <property type="term" value="F:proton-transporting ATP synthase activity, rotational mechanism"/>
    <property type="evidence" value="ECO:0007669"/>
    <property type="project" value="UniProtKB-UniRule"/>
</dbReference>
<keyword evidence="6 11" id="KW-1133">Transmembrane helix</keyword>
<comment type="function">
    <text evidence="10 11">F(1)F(0) ATP synthase produces ATP from ADP in the presence of a proton or sodium gradient. F-type ATPases consist of two structural domains, F(1) containing the extramembraneous catalytic core and F(0) containing the membrane proton channel, linked together by a central stalk and a peripheral stalk. During catalysis, ATP synthesis in the catalytic domain of F(1) is coupled via a rotary mechanism of the central stalk subunits to proton translocation.</text>
</comment>
<evidence type="ECO:0000256" key="2">
    <source>
        <dbReference type="ARBA" id="ARBA00022448"/>
    </source>
</evidence>
<reference evidence="14" key="1">
    <citation type="journal article" date="2015" name="J. Eukaryot. Microbiol.">
        <title>Chloroplast Genome Evolution in the Euglenaceae.</title>
        <authorList>
            <person name="Bennett M.S."/>
            <person name="Triemer R.E."/>
        </authorList>
    </citation>
    <scope>NUCLEOTIDE SEQUENCE</scope>
    <source>
        <strain evidence="14">SAG 10.88</strain>
    </source>
</reference>
<gene>
    <name evidence="11 14" type="primary">atpF</name>
</gene>
<sequence length="181" mass="20684">MINNINICMFISENKEFGINTDLFETNVLNLSVVIGVLVYYGRIAFGDLINERKNTILKNLQDADNKFREAEESLSFVKKNLELAKTKAEQIRNQGLVLSSQTSKVLLDSIEEDIKRLKSSSLSSIRFEEEKSINEVCQKLTYLAFTKSVDNLMKRLNVSLQKRIVSQGIDKLSIKFLARK</sequence>
<evidence type="ECO:0000313" key="14">
    <source>
        <dbReference type="EMBL" id="AKL39026.1"/>
    </source>
</evidence>
<keyword evidence="3 11" id="KW-0138">CF(0)</keyword>
<evidence type="ECO:0000256" key="10">
    <source>
        <dbReference type="ARBA" id="ARBA00025198"/>
    </source>
</evidence>
<evidence type="ECO:0000256" key="9">
    <source>
        <dbReference type="ARBA" id="ARBA00023310"/>
    </source>
</evidence>
<evidence type="ECO:0000256" key="4">
    <source>
        <dbReference type="ARBA" id="ARBA00022692"/>
    </source>
</evidence>
<keyword evidence="14" id="KW-0934">Plastid</keyword>
<comment type="subcellular location">
    <subcellularLocation>
        <location evidence="1">Membrane</location>
        <topology evidence="1">Single-pass membrane protein</topology>
    </subcellularLocation>
    <subcellularLocation>
        <location evidence="11">Plastid</location>
        <location evidence="11">Chloroplast thylakoid membrane</location>
        <topology evidence="11">Single-pass membrane protein</topology>
    </subcellularLocation>
</comment>
<keyword evidence="5 11" id="KW-0375">Hydrogen ion transport</keyword>
<comment type="function">
    <text evidence="11">Component of the F(0) channel, it forms part of the peripheral stalk, linking F(1) to F(0).</text>
</comment>
<keyword evidence="9 11" id="KW-0066">ATP synthesis</keyword>
<keyword evidence="11" id="KW-0793">Thylakoid</keyword>
<evidence type="ECO:0000256" key="8">
    <source>
        <dbReference type="ARBA" id="ARBA00023136"/>
    </source>
</evidence>
<protein>
    <recommendedName>
        <fullName evidence="11">ATP synthase subunit b, chloroplastic</fullName>
    </recommendedName>
    <alternativeName>
        <fullName evidence="11">ATP synthase F(0) sector subunit b</fullName>
    </alternativeName>
    <alternativeName>
        <fullName evidence="11">ATPase subunit I</fullName>
    </alternativeName>
</protein>
<accession>A0A0G3SFG7</accession>
<evidence type="ECO:0000256" key="7">
    <source>
        <dbReference type="ARBA" id="ARBA00023065"/>
    </source>
</evidence>
<keyword evidence="13" id="KW-0175">Coiled coil</keyword>
<name>A0A0G3SFG7_9EUGL</name>
<dbReference type="EMBL" id="KP410781">
    <property type="protein sequence ID" value="AKL39026.1"/>
    <property type="molecule type" value="Genomic_DNA"/>
</dbReference>
<evidence type="ECO:0000256" key="5">
    <source>
        <dbReference type="ARBA" id="ARBA00022781"/>
    </source>
</evidence>
<comment type="miscellaneous">
    <text evidence="11">In plastids the F-type ATPase is also known as CF(1)CF(0).</text>
</comment>
<dbReference type="PANTHER" id="PTHR34264:SF3">
    <property type="entry name" value="ATP SYNTHASE SUBUNIT B, CHLOROPLASTIC"/>
    <property type="match status" value="1"/>
</dbReference>
<dbReference type="GO" id="GO:0009535">
    <property type="term" value="C:chloroplast thylakoid membrane"/>
    <property type="evidence" value="ECO:0007669"/>
    <property type="project" value="UniProtKB-SubCell"/>
</dbReference>
<dbReference type="GeneID" id="24571290"/>
<evidence type="ECO:0000256" key="1">
    <source>
        <dbReference type="ARBA" id="ARBA00004167"/>
    </source>
</evidence>
<evidence type="ECO:0000256" key="3">
    <source>
        <dbReference type="ARBA" id="ARBA00022547"/>
    </source>
</evidence>
<dbReference type="HAMAP" id="MF_01398">
    <property type="entry name" value="ATP_synth_b_bprime"/>
    <property type="match status" value="1"/>
</dbReference>
<keyword evidence="14" id="KW-0150">Chloroplast</keyword>
<keyword evidence="2 11" id="KW-0813">Transport</keyword>
<evidence type="ECO:0000256" key="11">
    <source>
        <dbReference type="HAMAP-Rule" id="MF_01398"/>
    </source>
</evidence>
<comment type="similarity">
    <text evidence="11 12">Belongs to the ATPase B chain family.</text>
</comment>
<comment type="subunit">
    <text evidence="11">F-type ATPases have 2 components, F(1) - the catalytic core - and F(0) - the membrane proton channel. F(1) has five subunits: alpha(3), beta(3), gamma(1), delta(1), epsilon(1). F(0) has four main subunits: a(1), b(1), b'(1) and c(10-14). The alpha and beta chains form an alternating ring which encloses part of the gamma chain. F(1) is attached to F(0) by a central stalk formed by the gamma and epsilon chains, while a peripheral stalk is formed by the delta, b and b' chains.</text>
</comment>
<organism evidence="14">
    <name type="scientific">Cryptoglena skujai</name>
    <dbReference type="NCBI Taxonomy" id="161229"/>
    <lineage>
        <taxon>Eukaryota</taxon>
        <taxon>Discoba</taxon>
        <taxon>Euglenozoa</taxon>
        <taxon>Euglenida</taxon>
        <taxon>Spirocuta</taxon>
        <taxon>Euglenophyceae</taxon>
        <taxon>Euglenales</taxon>
        <taxon>Euglenaceae</taxon>
        <taxon>Cryptoglena</taxon>
    </lineage>
</organism>
<dbReference type="RefSeq" id="YP_009145401.1">
    <property type="nucleotide sequence ID" value="NC_027286.1"/>
</dbReference>
<keyword evidence="8 11" id="KW-0472">Membrane</keyword>